<dbReference type="EMBL" id="JACBZS010000001">
    <property type="protein sequence ID" value="NYI69683.1"/>
    <property type="molecule type" value="Genomic_DNA"/>
</dbReference>
<evidence type="ECO:0000313" key="13">
    <source>
        <dbReference type="Proteomes" id="UP000527616"/>
    </source>
</evidence>
<keyword evidence="3" id="KW-0597">Phosphoprotein</keyword>
<accession>A0A7Z0D6B5</accession>
<dbReference type="PANTHER" id="PTHR45745">
    <property type="entry name" value="PHOSPHOMANNOMUTASE 45A"/>
    <property type="match status" value="1"/>
</dbReference>
<evidence type="ECO:0000259" key="8">
    <source>
        <dbReference type="Pfam" id="PF00408"/>
    </source>
</evidence>
<dbReference type="Gene3D" id="3.30.310.50">
    <property type="entry name" value="Alpha-D-phosphohexomutase, C-terminal domain"/>
    <property type="match status" value="1"/>
</dbReference>
<evidence type="ECO:0000256" key="1">
    <source>
        <dbReference type="ARBA" id="ARBA00001946"/>
    </source>
</evidence>
<reference evidence="12 13" key="1">
    <citation type="submission" date="2020-07" db="EMBL/GenBank/DDBJ databases">
        <title>Sequencing the genomes of 1000 actinobacteria strains.</title>
        <authorList>
            <person name="Klenk H.-P."/>
        </authorList>
    </citation>
    <scope>NUCLEOTIDE SEQUENCE [LARGE SCALE GENOMIC DNA]</scope>
    <source>
        <strain evidence="12 13">DSM 103164</strain>
    </source>
</reference>
<dbReference type="InterPro" id="IPR005852">
    <property type="entry name" value="PGM_a-D-Glc-sp"/>
</dbReference>
<dbReference type="GO" id="GO:0004614">
    <property type="term" value="F:phosphoglucomutase activity"/>
    <property type="evidence" value="ECO:0007669"/>
    <property type="project" value="UniProtKB-EC"/>
</dbReference>
<dbReference type="InterPro" id="IPR036900">
    <property type="entry name" value="A-D-PHexomutase_C_sf"/>
</dbReference>
<dbReference type="Proteomes" id="UP000527616">
    <property type="component" value="Unassembled WGS sequence"/>
</dbReference>
<comment type="caution">
    <text evidence="12">The sequence shown here is derived from an EMBL/GenBank/DDBJ whole genome shotgun (WGS) entry which is preliminary data.</text>
</comment>
<dbReference type="Pfam" id="PF02880">
    <property type="entry name" value="PGM_PMM_III"/>
    <property type="match status" value="1"/>
</dbReference>
<keyword evidence="4 7" id="KW-0479">Metal-binding</keyword>
<organism evidence="12 13">
    <name type="scientific">Naumannella cuiyingiana</name>
    <dbReference type="NCBI Taxonomy" id="1347891"/>
    <lineage>
        <taxon>Bacteria</taxon>
        <taxon>Bacillati</taxon>
        <taxon>Actinomycetota</taxon>
        <taxon>Actinomycetes</taxon>
        <taxon>Propionibacteriales</taxon>
        <taxon>Propionibacteriaceae</taxon>
        <taxon>Naumannella</taxon>
    </lineage>
</organism>
<dbReference type="EC" id="5.4.2.2" evidence="12"/>
<evidence type="ECO:0000256" key="6">
    <source>
        <dbReference type="ARBA" id="ARBA00023235"/>
    </source>
</evidence>
<sequence>MAHERAGQPAQSSDLIDVDAVLAAYHDVAPDPDNPDQQVVFGTSGHRGSSLDGAFNDAHIAATTQAIVEYRASQGIDGPIYLGKDTHALSLPAWQTATEVLIANGVPVLAEGEGDYTPTPALSRAIVVHNSGSGARADGIVVTPSHNPPRDGGFKYNPPHGGPADTDATSAIAARANELLRDPSGIRRIAYAEAARQVERFDYLGRYLDDLASAIDLDAIRGSGLRIGADPMGGASVQYWQAIAERLGIDLTVTNDSVDPTWSFMTLDSDGKIRMDPSSPDAMASLLASRDAYDLATGNDADADRHGIVTPDAGLMNPNAYLAVAIGYLYANRPGWAAGAGVGKTLVSSSMIDRVVADLGRRLVEVPVGFKWFVPGLSTGELGFGGEESAGASFLTRDGATWTTDKDGILLCLLASEITAVTGQTPSQLYAGLTERFGTPAYARTDATAGREQKARLAALSPDDVSASELAGEPITAVLTRAPGNDAPIGGIKVTTENAWFAARPSGTEDKYKIYAESMRGEDHLREVQEQAQSLVDGVLAG</sequence>
<comment type="cofactor">
    <cofactor evidence="1">
        <name>Mg(2+)</name>
        <dbReference type="ChEBI" id="CHEBI:18420"/>
    </cofactor>
</comment>
<evidence type="ECO:0000256" key="4">
    <source>
        <dbReference type="ARBA" id="ARBA00022723"/>
    </source>
</evidence>
<dbReference type="PANTHER" id="PTHR45745:SF1">
    <property type="entry name" value="PHOSPHOGLUCOMUTASE 2B-RELATED"/>
    <property type="match status" value="1"/>
</dbReference>
<dbReference type="InterPro" id="IPR016066">
    <property type="entry name" value="A-D-PHexomutase_CS"/>
</dbReference>
<dbReference type="Pfam" id="PF02879">
    <property type="entry name" value="PGM_PMM_II"/>
    <property type="match status" value="1"/>
</dbReference>
<feature type="domain" description="Alpha-D-phosphohexomutase C-terminal" evidence="8">
    <location>
        <begin position="486"/>
        <end position="531"/>
    </location>
</feature>
<dbReference type="Pfam" id="PF02878">
    <property type="entry name" value="PGM_PMM_I"/>
    <property type="match status" value="1"/>
</dbReference>
<comment type="similarity">
    <text evidence="2 7">Belongs to the phosphohexose mutase family.</text>
</comment>
<evidence type="ECO:0000256" key="2">
    <source>
        <dbReference type="ARBA" id="ARBA00010231"/>
    </source>
</evidence>
<evidence type="ECO:0000259" key="11">
    <source>
        <dbReference type="Pfam" id="PF02880"/>
    </source>
</evidence>
<dbReference type="SUPFAM" id="SSF55957">
    <property type="entry name" value="Phosphoglucomutase, C-terminal domain"/>
    <property type="match status" value="1"/>
</dbReference>
<dbReference type="GO" id="GO:0006166">
    <property type="term" value="P:purine ribonucleoside salvage"/>
    <property type="evidence" value="ECO:0007669"/>
    <property type="project" value="TreeGrafter"/>
</dbReference>
<dbReference type="SUPFAM" id="SSF53738">
    <property type="entry name" value="Phosphoglucomutase, first 3 domains"/>
    <property type="match status" value="3"/>
</dbReference>
<evidence type="ECO:0000256" key="3">
    <source>
        <dbReference type="ARBA" id="ARBA00022553"/>
    </source>
</evidence>
<evidence type="ECO:0000259" key="10">
    <source>
        <dbReference type="Pfam" id="PF02879"/>
    </source>
</evidence>
<gene>
    <name evidence="12" type="ORF">GGQ54_000243</name>
</gene>
<keyword evidence="13" id="KW-1185">Reference proteome</keyword>
<dbReference type="InterPro" id="IPR005843">
    <property type="entry name" value="A-D-PHexomutase_C"/>
</dbReference>
<dbReference type="Pfam" id="PF00408">
    <property type="entry name" value="PGM_PMM_IV"/>
    <property type="match status" value="1"/>
</dbReference>
<dbReference type="RefSeq" id="WP_179443723.1">
    <property type="nucleotide sequence ID" value="NZ_JACBZS010000001.1"/>
</dbReference>
<evidence type="ECO:0000256" key="7">
    <source>
        <dbReference type="RuleBase" id="RU004326"/>
    </source>
</evidence>
<dbReference type="CDD" id="cd05801">
    <property type="entry name" value="PGM_like3"/>
    <property type="match status" value="1"/>
</dbReference>
<dbReference type="Gene3D" id="3.40.120.10">
    <property type="entry name" value="Alpha-D-Glucose-1,6-Bisphosphate, subunit A, domain 3"/>
    <property type="match status" value="3"/>
</dbReference>
<dbReference type="AlphaFoldDB" id="A0A7Z0D6B5"/>
<proteinExistence type="inferred from homology"/>
<name>A0A7Z0D6B5_9ACTN</name>
<feature type="domain" description="Alpha-D-phosphohexomutase alpha/beta/alpha" evidence="10">
    <location>
        <begin position="206"/>
        <end position="311"/>
    </location>
</feature>
<feature type="domain" description="Alpha-D-phosphohexomutase alpha/beta/alpha" evidence="11">
    <location>
        <begin position="317"/>
        <end position="436"/>
    </location>
</feature>
<dbReference type="InterPro" id="IPR005844">
    <property type="entry name" value="A-D-PHexomutase_a/b/a-I"/>
</dbReference>
<evidence type="ECO:0000259" key="9">
    <source>
        <dbReference type="Pfam" id="PF02878"/>
    </source>
</evidence>
<dbReference type="PROSITE" id="PS00710">
    <property type="entry name" value="PGM_PMM"/>
    <property type="match status" value="1"/>
</dbReference>
<evidence type="ECO:0000313" key="12">
    <source>
        <dbReference type="EMBL" id="NYI69683.1"/>
    </source>
</evidence>
<dbReference type="InterPro" id="IPR016055">
    <property type="entry name" value="A-D-PHexomutase_a/b/a-I/II/III"/>
</dbReference>
<dbReference type="InterPro" id="IPR005845">
    <property type="entry name" value="A-D-PHexomutase_a/b/a-II"/>
</dbReference>
<dbReference type="GO" id="GO:0000287">
    <property type="term" value="F:magnesium ion binding"/>
    <property type="evidence" value="ECO:0007669"/>
    <property type="project" value="InterPro"/>
</dbReference>
<dbReference type="GO" id="GO:0008973">
    <property type="term" value="F:phosphopentomutase activity"/>
    <property type="evidence" value="ECO:0007669"/>
    <property type="project" value="TreeGrafter"/>
</dbReference>
<dbReference type="NCBIfam" id="TIGR01132">
    <property type="entry name" value="pgm"/>
    <property type="match status" value="1"/>
</dbReference>
<protein>
    <submittedName>
        <fullName evidence="12">Phosphoglucomutase</fullName>
        <ecNumber evidence="12">5.4.2.2</ecNumber>
    </submittedName>
</protein>
<keyword evidence="5 7" id="KW-0460">Magnesium</keyword>
<evidence type="ECO:0000256" key="5">
    <source>
        <dbReference type="ARBA" id="ARBA00022842"/>
    </source>
</evidence>
<dbReference type="InterPro" id="IPR005846">
    <property type="entry name" value="A-D-PHexomutase_a/b/a-III"/>
</dbReference>
<dbReference type="GO" id="GO:0005975">
    <property type="term" value="P:carbohydrate metabolic process"/>
    <property type="evidence" value="ECO:0007669"/>
    <property type="project" value="InterPro"/>
</dbReference>
<feature type="domain" description="Alpha-D-phosphohexomutase alpha/beta/alpha" evidence="9">
    <location>
        <begin position="40"/>
        <end position="178"/>
    </location>
</feature>
<keyword evidence="6 12" id="KW-0413">Isomerase</keyword>